<dbReference type="AlphaFoldDB" id="A0A139SXH0"/>
<dbReference type="PANTHER" id="PTHR11091:SF0">
    <property type="entry name" value="MALATE DEHYDROGENASE"/>
    <property type="match status" value="1"/>
</dbReference>
<dbReference type="InterPro" id="IPR036111">
    <property type="entry name" value="Mal/L-sulfo/L-lacto_DH-like_sf"/>
</dbReference>
<dbReference type="SUPFAM" id="SSF89733">
    <property type="entry name" value="L-sulfolactate dehydrogenase-like"/>
    <property type="match status" value="1"/>
</dbReference>
<dbReference type="OrthoDB" id="9769447at2"/>
<evidence type="ECO:0000256" key="2">
    <source>
        <dbReference type="ARBA" id="ARBA00023002"/>
    </source>
</evidence>
<dbReference type="Proteomes" id="UP000072660">
    <property type="component" value="Unassembled WGS sequence"/>
</dbReference>
<name>A0A139SXH0_9GAMM</name>
<protein>
    <submittedName>
        <fullName evidence="3">Lactate dehydrogenase</fullName>
    </submittedName>
</protein>
<accession>A0A139SXH0</accession>
<evidence type="ECO:0000313" key="4">
    <source>
        <dbReference type="Proteomes" id="UP000072660"/>
    </source>
</evidence>
<dbReference type="Pfam" id="PF02615">
    <property type="entry name" value="Ldh_2"/>
    <property type="match status" value="1"/>
</dbReference>
<dbReference type="Gene3D" id="1.10.1530.10">
    <property type="match status" value="1"/>
</dbReference>
<evidence type="ECO:0000313" key="3">
    <source>
        <dbReference type="EMBL" id="KXU39318.1"/>
    </source>
</evidence>
<dbReference type="Gene3D" id="3.30.1370.60">
    <property type="entry name" value="Hypothetical oxidoreductase yiak, domain 2"/>
    <property type="match status" value="1"/>
</dbReference>
<dbReference type="GO" id="GO:0016491">
    <property type="term" value="F:oxidoreductase activity"/>
    <property type="evidence" value="ECO:0007669"/>
    <property type="project" value="UniProtKB-KW"/>
</dbReference>
<dbReference type="InterPro" id="IPR043143">
    <property type="entry name" value="Mal/L-sulf/L-lact_DH-like_NADP"/>
</dbReference>
<organism evidence="3 4">
    <name type="scientific">Ventosimonas gracilis</name>
    <dbReference type="NCBI Taxonomy" id="1680762"/>
    <lineage>
        <taxon>Bacteria</taxon>
        <taxon>Pseudomonadati</taxon>
        <taxon>Pseudomonadota</taxon>
        <taxon>Gammaproteobacteria</taxon>
        <taxon>Pseudomonadales</taxon>
        <taxon>Ventosimonadaceae</taxon>
        <taxon>Ventosimonas</taxon>
    </lineage>
</organism>
<dbReference type="EMBL" id="LSZO01000017">
    <property type="protein sequence ID" value="KXU39318.1"/>
    <property type="molecule type" value="Genomic_DNA"/>
</dbReference>
<proteinExistence type="inferred from homology"/>
<dbReference type="InterPro" id="IPR043144">
    <property type="entry name" value="Mal/L-sulf/L-lact_DH-like_ah"/>
</dbReference>
<comment type="caution">
    <text evidence="3">The sequence shown here is derived from an EMBL/GenBank/DDBJ whole genome shotgun (WGS) entry which is preliminary data.</text>
</comment>
<comment type="similarity">
    <text evidence="1">Belongs to the LDH2/MDH2 oxidoreductase family.</text>
</comment>
<dbReference type="RefSeq" id="WP_068386665.1">
    <property type="nucleotide sequence ID" value="NZ_LSZO01000017.1"/>
</dbReference>
<keyword evidence="4" id="KW-1185">Reference proteome</keyword>
<evidence type="ECO:0000256" key="1">
    <source>
        <dbReference type="ARBA" id="ARBA00006056"/>
    </source>
</evidence>
<sequence length="339" mass="36002">MRESGDAVRLSFNELKDLLRRVFIKVSVNQETAELLADNCAMVERDGPESHGVFRIEGYLNTLKSGWVNGCADPRIEDCGESFIRVDADNGFAQLCLARARPLLLEKVRRSGCAVLMVRGSHHFSALWPDIEPFAQQGLLALTFVAGLSVVAVSGGKTPVFGTNPLAFACPVAGSSPLVFDFATSALSNGDTRIAARAGHLLPDGCGIDKSGQPTNNPEQILNGGALLPFGGHKGAAIILMVEILAAALTGGAFSYQVDFKNHPGAETPKTGQLLIVIDPARGGNHDFAARVAALLNLIRASGENIRIAGDKRLQNRARAEQQGIVITRAVLAQLNGFL</sequence>
<dbReference type="PANTHER" id="PTHR11091">
    <property type="entry name" value="OXIDOREDUCTASE-RELATED"/>
    <property type="match status" value="1"/>
</dbReference>
<keyword evidence="2" id="KW-0560">Oxidoreductase</keyword>
<reference evidence="3 4" key="1">
    <citation type="submission" date="2016-02" db="EMBL/GenBank/DDBJ databases">
        <authorList>
            <person name="Wen L."/>
            <person name="He K."/>
            <person name="Yang H."/>
        </authorList>
    </citation>
    <scope>NUCLEOTIDE SEQUENCE [LARGE SCALE GENOMIC DNA]</scope>
    <source>
        <strain evidence="3 4">CV58</strain>
    </source>
</reference>
<gene>
    <name evidence="3" type="ORF">AXE65_08910</name>
</gene>
<dbReference type="InterPro" id="IPR003767">
    <property type="entry name" value="Malate/L-lactate_DH-like"/>
</dbReference>